<dbReference type="Gene3D" id="3.40.50.720">
    <property type="entry name" value="NAD(P)-binding Rossmann-like Domain"/>
    <property type="match status" value="1"/>
</dbReference>
<comment type="caution">
    <text evidence="3">The sequence shown here is derived from an EMBL/GenBank/DDBJ whole genome shotgun (WGS) entry which is preliminary data.</text>
</comment>
<evidence type="ECO:0000256" key="1">
    <source>
        <dbReference type="ARBA" id="ARBA00007637"/>
    </source>
</evidence>
<protein>
    <recommendedName>
        <fullName evidence="2">NAD-dependent epimerase/dehydratase domain-containing protein</fullName>
    </recommendedName>
</protein>
<accession>A0A1F5WRX1</accession>
<evidence type="ECO:0000313" key="4">
    <source>
        <dbReference type="Proteomes" id="UP000178425"/>
    </source>
</evidence>
<evidence type="ECO:0000259" key="2">
    <source>
        <dbReference type="Pfam" id="PF01370"/>
    </source>
</evidence>
<evidence type="ECO:0000313" key="3">
    <source>
        <dbReference type="EMBL" id="OGF78412.1"/>
    </source>
</evidence>
<dbReference type="Pfam" id="PF01370">
    <property type="entry name" value="Epimerase"/>
    <property type="match status" value="1"/>
</dbReference>
<feature type="domain" description="NAD-dependent epimerase/dehydratase" evidence="2">
    <location>
        <begin position="5"/>
        <end position="255"/>
    </location>
</feature>
<dbReference type="SUPFAM" id="SSF51735">
    <property type="entry name" value="NAD(P)-binding Rossmann-fold domains"/>
    <property type="match status" value="1"/>
</dbReference>
<dbReference type="InterPro" id="IPR001509">
    <property type="entry name" value="Epimerase_deHydtase"/>
</dbReference>
<proteinExistence type="inferred from homology"/>
<dbReference type="PANTHER" id="PTHR43000">
    <property type="entry name" value="DTDP-D-GLUCOSE 4,6-DEHYDRATASE-RELATED"/>
    <property type="match status" value="1"/>
</dbReference>
<dbReference type="Proteomes" id="UP000178425">
    <property type="component" value="Unassembled WGS sequence"/>
</dbReference>
<dbReference type="AlphaFoldDB" id="A0A1F5WRX1"/>
<sequence>MAKKILITGGAGFVGSNLAEHLAQKGHNVVIYDNLSRNGSELTLKKLIAKQPKIEVHRGEMDDIADYLHHNGVDLVYHFAAQVAVTHSYTAPRSDFRINAHGTFHLVHSTKAPVIYASTNKVYGDNVNGVKLKEHDTRYDFAGKYQGRGLPESFSIDTSYHTPYGVSKLVGELYVRETGGVANRFSCMYGPNQFGNEDQGWVAHFVIAKLKNKPLYVYGDGKQVRDLLYVSDVVRLLDLEGENIDKIRGEVFNIGGGFKNTLSLLELCKLLDIKPSSFGEWRQADQKVFYNDISKAKRVLGWEPVVGPKEGIGHLTNWVREHHP</sequence>
<comment type="similarity">
    <text evidence="1">Belongs to the NAD(P)-dependent epimerase/dehydratase family.</text>
</comment>
<reference evidence="3 4" key="1">
    <citation type="journal article" date="2016" name="Nat. Commun.">
        <title>Thousands of microbial genomes shed light on interconnected biogeochemical processes in an aquifer system.</title>
        <authorList>
            <person name="Anantharaman K."/>
            <person name="Brown C.T."/>
            <person name="Hug L.A."/>
            <person name="Sharon I."/>
            <person name="Castelle C.J."/>
            <person name="Probst A.J."/>
            <person name="Thomas B.C."/>
            <person name="Singh A."/>
            <person name="Wilkins M.J."/>
            <person name="Karaoz U."/>
            <person name="Brodie E.L."/>
            <person name="Williams K.H."/>
            <person name="Hubbard S.S."/>
            <person name="Banfield J.F."/>
        </authorList>
    </citation>
    <scope>NUCLEOTIDE SEQUENCE [LARGE SCALE GENOMIC DNA]</scope>
</reference>
<name>A0A1F5WRX1_9BACT</name>
<organism evidence="3 4">
    <name type="scientific">Candidatus Giovannonibacteria bacterium RIFCSPHIGHO2_02_43_13</name>
    <dbReference type="NCBI Taxonomy" id="1798330"/>
    <lineage>
        <taxon>Bacteria</taxon>
        <taxon>Candidatus Giovannoniibacteriota</taxon>
    </lineage>
</organism>
<dbReference type="EMBL" id="MFHI01000029">
    <property type="protein sequence ID" value="OGF78412.1"/>
    <property type="molecule type" value="Genomic_DNA"/>
</dbReference>
<dbReference type="InterPro" id="IPR036291">
    <property type="entry name" value="NAD(P)-bd_dom_sf"/>
</dbReference>
<gene>
    <name evidence="3" type="ORF">A2W54_00840</name>
</gene>